<dbReference type="Proteomes" id="UP000559987">
    <property type="component" value="Unassembled WGS sequence"/>
</dbReference>
<dbReference type="CDD" id="cd08291">
    <property type="entry name" value="ETR_like_1"/>
    <property type="match status" value="1"/>
</dbReference>
<dbReference type="GO" id="GO:0070402">
    <property type="term" value="F:NADPH binding"/>
    <property type="evidence" value="ECO:0007669"/>
    <property type="project" value="TreeGrafter"/>
</dbReference>
<dbReference type="PANTHER" id="PTHR48106">
    <property type="entry name" value="QUINONE OXIDOREDUCTASE PIG3-RELATED"/>
    <property type="match status" value="1"/>
</dbReference>
<dbReference type="PANTHER" id="PTHR48106:SF18">
    <property type="entry name" value="QUINONE OXIDOREDUCTASE PIG3"/>
    <property type="match status" value="1"/>
</dbReference>
<dbReference type="Gene3D" id="3.90.180.10">
    <property type="entry name" value="Medium-chain alcohol dehydrogenases, catalytic domain"/>
    <property type="match status" value="1"/>
</dbReference>
<dbReference type="InterPro" id="IPR013154">
    <property type="entry name" value="ADH-like_N"/>
</dbReference>
<evidence type="ECO:0000259" key="3">
    <source>
        <dbReference type="Pfam" id="PF08240"/>
    </source>
</evidence>
<evidence type="ECO:0000313" key="4">
    <source>
        <dbReference type="EMBL" id="MBB3167721.1"/>
    </source>
</evidence>
<dbReference type="RefSeq" id="WP_183908676.1">
    <property type="nucleotide sequence ID" value="NZ_JACHXZ010000001.1"/>
</dbReference>
<evidence type="ECO:0000256" key="1">
    <source>
        <dbReference type="ARBA" id="ARBA00022857"/>
    </source>
</evidence>
<dbReference type="InterPro" id="IPR036291">
    <property type="entry name" value="NAD(P)-bd_dom_sf"/>
</dbReference>
<accession>A0A839ULS8</accession>
<sequence length="370" mass="40017">MTKALQLFSEIKQSGALEVSLREVAVPEPAAGQVLVRMQAAPINPSDMWPLFGPAEMREAKLSDDGMALRAPVLQSWLGAMKSRWDQALPVGNEGAGVVEKAGKGAEHLLGKTVAVMGGACYAQYCCVPMHSCLPHQEGITPREAASSFVNPLTALGMVETMRMEGHTALVHTAAASNLGQMLNRICIEDKVPLVNVVRKPEQAELLKAQGAQYVVDSSLESYRKDLYAAIAATGATLAFDATGGGELASDILATMEAHLSRDIKGLNTYGSDTYKQVYLYGALDVSPTILRRAYGMSWGVGGWLLPRFIAKVGMERAAELQQRVAKNIKTTFASQFTEEITLKDMLKPEVIKRYTEKKTGTKFLVNPAI</sequence>
<organism evidence="4 5">
    <name type="scientific">Simiduia aestuariiviva</name>
    <dbReference type="NCBI Taxonomy" id="1510459"/>
    <lineage>
        <taxon>Bacteria</taxon>
        <taxon>Pseudomonadati</taxon>
        <taxon>Pseudomonadota</taxon>
        <taxon>Gammaproteobacteria</taxon>
        <taxon>Cellvibrionales</taxon>
        <taxon>Cellvibrionaceae</taxon>
        <taxon>Simiduia</taxon>
    </lineage>
</organism>
<dbReference type="SUPFAM" id="SSF51735">
    <property type="entry name" value="NAD(P)-binding Rossmann-fold domains"/>
    <property type="match status" value="1"/>
</dbReference>
<keyword evidence="5" id="KW-1185">Reference proteome</keyword>
<dbReference type="GO" id="GO:0016651">
    <property type="term" value="F:oxidoreductase activity, acting on NAD(P)H"/>
    <property type="evidence" value="ECO:0007669"/>
    <property type="project" value="TreeGrafter"/>
</dbReference>
<dbReference type="Gene3D" id="3.40.50.720">
    <property type="entry name" value="NAD(P)-binding Rossmann-like Domain"/>
    <property type="match status" value="1"/>
</dbReference>
<dbReference type="AlphaFoldDB" id="A0A839ULS8"/>
<dbReference type="SUPFAM" id="SSF50129">
    <property type="entry name" value="GroES-like"/>
    <property type="match status" value="1"/>
</dbReference>
<comment type="caution">
    <text evidence="4">The sequence shown here is derived from an EMBL/GenBank/DDBJ whole genome shotgun (WGS) entry which is preliminary data.</text>
</comment>
<dbReference type="EMBL" id="JACHXZ010000001">
    <property type="protein sequence ID" value="MBB3167721.1"/>
    <property type="molecule type" value="Genomic_DNA"/>
</dbReference>
<name>A0A839ULS8_9GAMM</name>
<keyword evidence="1" id="KW-0521">NADP</keyword>
<dbReference type="Pfam" id="PF08240">
    <property type="entry name" value="ADH_N"/>
    <property type="match status" value="1"/>
</dbReference>
<feature type="domain" description="Alcohol dehydrogenase-like N-terminal" evidence="3">
    <location>
        <begin position="31"/>
        <end position="135"/>
    </location>
</feature>
<evidence type="ECO:0000256" key="2">
    <source>
        <dbReference type="ARBA" id="ARBA00023002"/>
    </source>
</evidence>
<keyword evidence="2" id="KW-0560">Oxidoreductase</keyword>
<gene>
    <name evidence="4" type="ORF">FHS30_000897</name>
</gene>
<protein>
    <submittedName>
        <fullName evidence="4">NADPH:quinone reductase-like Zn-dependent oxidoreductase</fullName>
    </submittedName>
</protein>
<dbReference type="InterPro" id="IPR011032">
    <property type="entry name" value="GroES-like_sf"/>
</dbReference>
<reference evidence="4 5" key="1">
    <citation type="submission" date="2020-08" db="EMBL/GenBank/DDBJ databases">
        <title>Genomic Encyclopedia of Type Strains, Phase III (KMG-III): the genomes of soil and plant-associated and newly described type strains.</title>
        <authorList>
            <person name="Whitman W."/>
        </authorList>
    </citation>
    <scope>NUCLEOTIDE SEQUENCE [LARGE SCALE GENOMIC DNA]</scope>
    <source>
        <strain evidence="4 5">CECT 8571</strain>
    </source>
</reference>
<proteinExistence type="predicted"/>
<evidence type="ECO:0000313" key="5">
    <source>
        <dbReference type="Proteomes" id="UP000559987"/>
    </source>
</evidence>